<dbReference type="OrthoDB" id="415825at2759"/>
<dbReference type="Pfam" id="PF11951">
    <property type="entry name" value="Fungal_trans_2"/>
    <property type="match status" value="1"/>
</dbReference>
<feature type="compositionally biased region" description="Basic and acidic residues" evidence="1">
    <location>
        <begin position="35"/>
        <end position="45"/>
    </location>
</feature>
<gene>
    <name evidence="2" type="ORF">BU23DRAFT_538808</name>
</gene>
<reference evidence="2" key="1">
    <citation type="journal article" date="2020" name="Stud. Mycol.">
        <title>101 Dothideomycetes genomes: a test case for predicting lifestyles and emergence of pathogens.</title>
        <authorList>
            <person name="Haridas S."/>
            <person name="Albert R."/>
            <person name="Binder M."/>
            <person name="Bloem J."/>
            <person name="Labutti K."/>
            <person name="Salamov A."/>
            <person name="Andreopoulos B."/>
            <person name="Baker S."/>
            <person name="Barry K."/>
            <person name="Bills G."/>
            <person name="Bluhm B."/>
            <person name="Cannon C."/>
            <person name="Castanera R."/>
            <person name="Culley D."/>
            <person name="Daum C."/>
            <person name="Ezra D."/>
            <person name="Gonzalez J."/>
            <person name="Henrissat B."/>
            <person name="Kuo A."/>
            <person name="Liang C."/>
            <person name="Lipzen A."/>
            <person name="Lutzoni F."/>
            <person name="Magnuson J."/>
            <person name="Mondo S."/>
            <person name="Nolan M."/>
            <person name="Ohm R."/>
            <person name="Pangilinan J."/>
            <person name="Park H.-J."/>
            <person name="Ramirez L."/>
            <person name="Alfaro M."/>
            <person name="Sun H."/>
            <person name="Tritt A."/>
            <person name="Yoshinaga Y."/>
            <person name="Zwiers L.-H."/>
            <person name="Turgeon B."/>
            <person name="Goodwin S."/>
            <person name="Spatafora J."/>
            <person name="Crous P."/>
            <person name="Grigoriev I."/>
        </authorList>
    </citation>
    <scope>NUCLEOTIDE SEQUENCE</scope>
    <source>
        <strain evidence="2">CBS 107.79</strain>
    </source>
</reference>
<dbReference type="AlphaFoldDB" id="A0A6A5V4V5"/>
<dbReference type="InterPro" id="IPR021858">
    <property type="entry name" value="Fun_TF"/>
</dbReference>
<dbReference type="PANTHER" id="PTHR37540">
    <property type="entry name" value="TRANSCRIPTION FACTOR (ACR-2), PUTATIVE-RELATED-RELATED"/>
    <property type="match status" value="1"/>
</dbReference>
<proteinExistence type="predicted"/>
<evidence type="ECO:0000256" key="1">
    <source>
        <dbReference type="SAM" id="MobiDB-lite"/>
    </source>
</evidence>
<feature type="region of interest" description="Disordered" evidence="1">
    <location>
        <begin position="1"/>
        <end position="95"/>
    </location>
</feature>
<evidence type="ECO:0000313" key="3">
    <source>
        <dbReference type="Proteomes" id="UP000800036"/>
    </source>
</evidence>
<name>A0A6A5V4V5_9PLEO</name>
<dbReference type="EMBL" id="ML976704">
    <property type="protein sequence ID" value="KAF1970066.1"/>
    <property type="molecule type" value="Genomic_DNA"/>
</dbReference>
<protein>
    <submittedName>
        <fullName evidence="2">Uncharacterized protein</fullName>
    </submittedName>
</protein>
<feature type="region of interest" description="Disordered" evidence="1">
    <location>
        <begin position="145"/>
        <end position="165"/>
    </location>
</feature>
<feature type="compositionally biased region" description="Basic residues" evidence="1">
    <location>
        <begin position="46"/>
        <end position="55"/>
    </location>
</feature>
<sequence length="558" mass="62048">MSSKNAPKAAKKRQGRKRQPPLEPGPALQFVVASHPDHFKEENTMRHIRSHVMYRHRGDQREGSPSERSKSRDSRHGSAALTRTPSPLAISPGGALYGNYQMPSALRRRSSAWDGVVYQYTSQSPSIDPVRNLAARIIAATTAEPARSTPSTVEEEHEYPFPSTSTTPVIESLDDLRELYLKSSNLFGAEDVAACTLMRMLCSNRMSFLSQISVVCVLQDVADGCLDDSPLTIYAKTKLMNMLTKPNTRTDDFLIISIVHLLISEIGSHNEDVFDVHLQGLVRIVEQKGGMANLGVDYYFATFLTVVLLSFAILRGLPEPAMLQNFMPHPLNRGHVSPPPTSPLYAPEGDISGLYGSCSIETFEIIRDMYELTHTFLHRWSYPASEDPIADSHLEQIYTRLLYRPSTEESVSPDWVYETCRIAALIYCRSIVQGMPLAQSANVVYAQSSGTSTTTTIISALHHAVEQTDRAGHWGDMCGVLLWVYLVGGAASWPSFQPLYGELPDAQTPLPWTRKCFALYAVKESLSINFDHADAIVESQRTMLQIQQSIDMRRGGSH</sequence>
<evidence type="ECO:0000313" key="2">
    <source>
        <dbReference type="EMBL" id="KAF1970066.1"/>
    </source>
</evidence>
<organism evidence="2 3">
    <name type="scientific">Bimuria novae-zelandiae CBS 107.79</name>
    <dbReference type="NCBI Taxonomy" id="1447943"/>
    <lineage>
        <taxon>Eukaryota</taxon>
        <taxon>Fungi</taxon>
        <taxon>Dikarya</taxon>
        <taxon>Ascomycota</taxon>
        <taxon>Pezizomycotina</taxon>
        <taxon>Dothideomycetes</taxon>
        <taxon>Pleosporomycetidae</taxon>
        <taxon>Pleosporales</taxon>
        <taxon>Massarineae</taxon>
        <taxon>Didymosphaeriaceae</taxon>
        <taxon>Bimuria</taxon>
    </lineage>
</organism>
<keyword evidence="3" id="KW-1185">Reference proteome</keyword>
<feature type="compositionally biased region" description="Basic residues" evidence="1">
    <location>
        <begin position="9"/>
        <end position="19"/>
    </location>
</feature>
<dbReference type="Proteomes" id="UP000800036">
    <property type="component" value="Unassembled WGS sequence"/>
</dbReference>
<accession>A0A6A5V4V5</accession>
<feature type="compositionally biased region" description="Basic and acidic residues" evidence="1">
    <location>
        <begin position="56"/>
        <end position="76"/>
    </location>
</feature>
<dbReference type="PANTHER" id="PTHR37540:SF5">
    <property type="entry name" value="TRANSCRIPTION FACTOR DOMAIN-CONTAINING PROTEIN"/>
    <property type="match status" value="1"/>
</dbReference>